<protein>
    <submittedName>
        <fullName evidence="2">Uncharacterized protein</fullName>
    </submittedName>
</protein>
<dbReference type="AlphaFoldDB" id="A9G1K1"/>
<sequence>MMNASVQALADAMDLGSLLQEIRDRHGEFDLLAHWKQGEFHHDVVLRVHRFAPLPAPVLVVSTNCNGGVKEVLCFGDVPERYALWHHRCPGVPEFSGELPSIAAQARTSHYFDPCELLAADARSELRPEFRERDVGGGWRPRCGQAGSPFDAEPGGARGSAKGETCS</sequence>
<dbReference type="Proteomes" id="UP000002139">
    <property type="component" value="Chromosome"/>
</dbReference>
<dbReference type="RefSeq" id="WP_012234992.1">
    <property type="nucleotide sequence ID" value="NC_010162.1"/>
</dbReference>
<evidence type="ECO:0000313" key="3">
    <source>
        <dbReference type="Proteomes" id="UP000002139"/>
    </source>
</evidence>
<organism evidence="2 3">
    <name type="scientific">Sorangium cellulosum (strain So ce56)</name>
    <name type="common">Polyangium cellulosum (strain So ce56)</name>
    <dbReference type="NCBI Taxonomy" id="448385"/>
    <lineage>
        <taxon>Bacteria</taxon>
        <taxon>Pseudomonadati</taxon>
        <taxon>Myxococcota</taxon>
        <taxon>Polyangia</taxon>
        <taxon>Polyangiales</taxon>
        <taxon>Polyangiaceae</taxon>
        <taxon>Sorangium</taxon>
    </lineage>
</organism>
<accession>A9G1K1</accession>
<proteinExistence type="predicted"/>
<dbReference type="BioCyc" id="SCEL448385:SCE_RS12100-MONOMER"/>
<dbReference type="EMBL" id="AM746676">
    <property type="protein sequence ID" value="CAN92519.1"/>
    <property type="molecule type" value="Genomic_DNA"/>
</dbReference>
<evidence type="ECO:0000313" key="2">
    <source>
        <dbReference type="EMBL" id="CAN92519.1"/>
    </source>
</evidence>
<evidence type="ECO:0000256" key="1">
    <source>
        <dbReference type="SAM" id="MobiDB-lite"/>
    </source>
</evidence>
<keyword evidence="3" id="KW-1185">Reference proteome</keyword>
<dbReference type="HOGENOM" id="CLU_1795232_0_0_7"/>
<name>A9G1K1_SORC5</name>
<gene>
    <name evidence="2" type="ordered locus">sce2360</name>
</gene>
<feature type="region of interest" description="Disordered" evidence="1">
    <location>
        <begin position="131"/>
        <end position="167"/>
    </location>
</feature>
<reference evidence="2 3" key="1">
    <citation type="journal article" date="2007" name="Nat. Biotechnol.">
        <title>Complete genome sequence of the myxobacterium Sorangium cellulosum.</title>
        <authorList>
            <person name="Schneiker S."/>
            <person name="Perlova O."/>
            <person name="Kaiser O."/>
            <person name="Gerth K."/>
            <person name="Alici A."/>
            <person name="Altmeyer M.O."/>
            <person name="Bartels D."/>
            <person name="Bekel T."/>
            <person name="Beyer S."/>
            <person name="Bode E."/>
            <person name="Bode H.B."/>
            <person name="Bolten C.J."/>
            <person name="Choudhuri J.V."/>
            <person name="Doss S."/>
            <person name="Elnakady Y.A."/>
            <person name="Frank B."/>
            <person name="Gaigalat L."/>
            <person name="Goesmann A."/>
            <person name="Groeger C."/>
            <person name="Gross F."/>
            <person name="Jelsbak L."/>
            <person name="Jelsbak L."/>
            <person name="Kalinowski J."/>
            <person name="Kegler C."/>
            <person name="Knauber T."/>
            <person name="Konietzny S."/>
            <person name="Kopp M."/>
            <person name="Krause L."/>
            <person name="Krug D."/>
            <person name="Linke B."/>
            <person name="Mahmud T."/>
            <person name="Martinez-Arias R."/>
            <person name="McHardy A.C."/>
            <person name="Merai M."/>
            <person name="Meyer F."/>
            <person name="Mormann S."/>
            <person name="Munoz-Dorado J."/>
            <person name="Perez J."/>
            <person name="Pradella S."/>
            <person name="Rachid S."/>
            <person name="Raddatz G."/>
            <person name="Rosenau F."/>
            <person name="Rueckert C."/>
            <person name="Sasse F."/>
            <person name="Scharfe M."/>
            <person name="Schuster S.C."/>
            <person name="Suen G."/>
            <person name="Treuner-Lange A."/>
            <person name="Velicer G.J."/>
            <person name="Vorholter F.-J."/>
            <person name="Weissman K.J."/>
            <person name="Welch R.D."/>
            <person name="Wenzel S.C."/>
            <person name="Whitworth D.E."/>
            <person name="Wilhelm S."/>
            <person name="Wittmann C."/>
            <person name="Bloecker H."/>
            <person name="Puehler A."/>
            <person name="Mueller R."/>
        </authorList>
    </citation>
    <scope>NUCLEOTIDE SEQUENCE [LARGE SCALE GENOMIC DNA]</scope>
    <source>
        <strain evidence="3">So ce56</strain>
    </source>
</reference>
<dbReference type="KEGG" id="scl:sce2360"/>